<reference evidence="1" key="1">
    <citation type="journal article" date="2023" name="Mol. Phylogenet. Evol.">
        <title>Genome-scale phylogeny and comparative genomics of the fungal order Sordariales.</title>
        <authorList>
            <person name="Hensen N."/>
            <person name="Bonometti L."/>
            <person name="Westerberg I."/>
            <person name="Brannstrom I.O."/>
            <person name="Guillou S."/>
            <person name="Cros-Aarteil S."/>
            <person name="Calhoun S."/>
            <person name="Haridas S."/>
            <person name="Kuo A."/>
            <person name="Mondo S."/>
            <person name="Pangilinan J."/>
            <person name="Riley R."/>
            <person name="LaButti K."/>
            <person name="Andreopoulos B."/>
            <person name="Lipzen A."/>
            <person name="Chen C."/>
            <person name="Yan M."/>
            <person name="Daum C."/>
            <person name="Ng V."/>
            <person name="Clum A."/>
            <person name="Steindorff A."/>
            <person name="Ohm R.A."/>
            <person name="Martin F."/>
            <person name="Silar P."/>
            <person name="Natvig D.O."/>
            <person name="Lalanne C."/>
            <person name="Gautier V."/>
            <person name="Ament-Velasquez S.L."/>
            <person name="Kruys A."/>
            <person name="Hutchinson M.I."/>
            <person name="Powell A.J."/>
            <person name="Barry K."/>
            <person name="Miller A.N."/>
            <person name="Grigoriev I.V."/>
            <person name="Debuchy R."/>
            <person name="Gladieux P."/>
            <person name="Hiltunen Thoren M."/>
            <person name="Johannesson H."/>
        </authorList>
    </citation>
    <scope>NUCLEOTIDE SEQUENCE</scope>
    <source>
        <strain evidence="1">CBS 232.78</strain>
    </source>
</reference>
<dbReference type="PANTHER" id="PTHR12149">
    <property type="entry name" value="FRUCTOSAMINE 3 KINASE-RELATED PROTEIN"/>
    <property type="match status" value="1"/>
</dbReference>
<dbReference type="EMBL" id="JAULSW010000010">
    <property type="protein sequence ID" value="KAK3368781.1"/>
    <property type="molecule type" value="Genomic_DNA"/>
</dbReference>
<accession>A0AAE0K2E9</accession>
<comment type="caution">
    <text evidence="1">The sequence shown here is derived from an EMBL/GenBank/DDBJ whole genome shotgun (WGS) entry which is preliminary data.</text>
</comment>
<name>A0AAE0K2E9_9PEZI</name>
<dbReference type="InterPro" id="IPR016477">
    <property type="entry name" value="Fructo-/Ketosamine-3-kinase"/>
</dbReference>
<protein>
    <recommendedName>
        <fullName evidence="3">Protein-ribulosamine 3-kinase</fullName>
    </recommendedName>
</protein>
<keyword evidence="2" id="KW-1185">Reference proteome</keyword>
<reference evidence="1" key="2">
    <citation type="submission" date="2023-06" db="EMBL/GenBank/DDBJ databases">
        <authorList>
            <consortium name="Lawrence Berkeley National Laboratory"/>
            <person name="Haridas S."/>
            <person name="Hensen N."/>
            <person name="Bonometti L."/>
            <person name="Westerberg I."/>
            <person name="Brannstrom I.O."/>
            <person name="Guillou S."/>
            <person name="Cros-Aarteil S."/>
            <person name="Calhoun S."/>
            <person name="Kuo A."/>
            <person name="Mondo S."/>
            <person name="Pangilinan J."/>
            <person name="Riley R."/>
            <person name="LaButti K."/>
            <person name="Andreopoulos B."/>
            <person name="Lipzen A."/>
            <person name="Chen C."/>
            <person name="Yanf M."/>
            <person name="Daum C."/>
            <person name="Ng V."/>
            <person name="Clum A."/>
            <person name="Steindorff A."/>
            <person name="Ohm R."/>
            <person name="Martin F."/>
            <person name="Silar P."/>
            <person name="Natvig D."/>
            <person name="Lalanne C."/>
            <person name="Gautier V."/>
            <person name="Ament-velasquez S.L."/>
            <person name="Kruys A."/>
            <person name="Hutchinson M.I."/>
            <person name="Powell A.J."/>
            <person name="Barry K."/>
            <person name="Miller A.N."/>
            <person name="Grigoriev I.V."/>
            <person name="Debuchy R."/>
            <person name="Gladieux P."/>
            <person name="Thoren M.H."/>
            <person name="Johannesson H."/>
        </authorList>
    </citation>
    <scope>NUCLEOTIDE SEQUENCE</scope>
    <source>
        <strain evidence="1">CBS 232.78</strain>
    </source>
</reference>
<dbReference type="Pfam" id="PF03881">
    <property type="entry name" value="Fructosamin_kin"/>
    <property type="match status" value="1"/>
</dbReference>
<dbReference type="PANTHER" id="PTHR12149:SF8">
    <property type="entry name" value="PROTEIN-RIBULOSAMINE 3-KINASE"/>
    <property type="match status" value="1"/>
</dbReference>
<sequence>MSVIIGLEEPNSPKRIAFQRLFYYDETFGESGNVLTQLQEADHRPSVQSCSDHNLRFFLVALQTTEAITFDLNASEIDVDRHRGQQAPTEPVPKTQLGEPFELDQAAIDGTTSGHSVAHGRVWQGQRPISTLDSSPWSCRRDAMYGMSLWGHTAKIMVTGSNGEQEYCSLKSVAGTGTPEAQTMIHGDYDANPKTGFLLTQFRVIGAQSPCNPEAFAARLAALHRDSRSPTGMSGFHVTICHGTIPQAPGGWHLSWEAVYRRMLDNMVAVDQASHGRWPRPTLGPCLVHGELWDEITAEDGLTSEPFVFDAGSFYAHNEYEIGNWRAREASIERAEYVQAYKRHFLLTEPVDEWGRSDPAVFSVV</sequence>
<evidence type="ECO:0000313" key="1">
    <source>
        <dbReference type="EMBL" id="KAK3368781.1"/>
    </source>
</evidence>
<organism evidence="1 2">
    <name type="scientific">Podospora didyma</name>
    <dbReference type="NCBI Taxonomy" id="330526"/>
    <lineage>
        <taxon>Eukaryota</taxon>
        <taxon>Fungi</taxon>
        <taxon>Dikarya</taxon>
        <taxon>Ascomycota</taxon>
        <taxon>Pezizomycotina</taxon>
        <taxon>Sordariomycetes</taxon>
        <taxon>Sordariomycetidae</taxon>
        <taxon>Sordariales</taxon>
        <taxon>Podosporaceae</taxon>
        <taxon>Podospora</taxon>
    </lineage>
</organism>
<dbReference type="Gene3D" id="3.90.1200.10">
    <property type="match status" value="1"/>
</dbReference>
<evidence type="ECO:0008006" key="3">
    <source>
        <dbReference type="Google" id="ProtNLM"/>
    </source>
</evidence>
<evidence type="ECO:0000313" key="2">
    <source>
        <dbReference type="Proteomes" id="UP001285441"/>
    </source>
</evidence>
<dbReference type="AlphaFoldDB" id="A0AAE0K2E9"/>
<dbReference type="Proteomes" id="UP001285441">
    <property type="component" value="Unassembled WGS sequence"/>
</dbReference>
<proteinExistence type="predicted"/>
<gene>
    <name evidence="1" type="ORF">B0H63DRAFT_529150</name>
</gene>